<dbReference type="InterPro" id="IPR006905">
    <property type="entry name" value="Flavin_halogenase"/>
</dbReference>
<protein>
    <recommendedName>
        <fullName evidence="3">FAD-binding domain-containing protein</fullName>
    </recommendedName>
</protein>
<dbReference type="PATRIC" id="fig|1447256.3.peg.1580"/>
<dbReference type="GO" id="GO:0004497">
    <property type="term" value="F:monooxygenase activity"/>
    <property type="evidence" value="ECO:0007669"/>
    <property type="project" value="InterPro"/>
</dbReference>
<evidence type="ECO:0008006" key="3">
    <source>
        <dbReference type="Google" id="ProtNLM"/>
    </source>
</evidence>
<evidence type="ECO:0000313" key="2">
    <source>
        <dbReference type="Proteomes" id="UP000035514"/>
    </source>
</evidence>
<dbReference type="AlphaFoldDB" id="A0A0G9JYM6"/>
<organism evidence="1 2">
    <name type="scientific">Aliarcobacter butzleri L348</name>
    <dbReference type="NCBI Taxonomy" id="1447256"/>
    <lineage>
        <taxon>Bacteria</taxon>
        <taxon>Pseudomonadati</taxon>
        <taxon>Campylobacterota</taxon>
        <taxon>Epsilonproteobacteria</taxon>
        <taxon>Campylobacterales</taxon>
        <taxon>Arcobacteraceae</taxon>
        <taxon>Aliarcobacter</taxon>
    </lineage>
</organism>
<evidence type="ECO:0000313" key="1">
    <source>
        <dbReference type="EMBL" id="KLD98644.1"/>
    </source>
</evidence>
<dbReference type="EMBL" id="JAIQ01000117">
    <property type="protein sequence ID" value="KLD98644.1"/>
    <property type="molecule type" value="Genomic_DNA"/>
</dbReference>
<dbReference type="Proteomes" id="UP000035514">
    <property type="component" value="Unassembled WGS sequence"/>
</dbReference>
<comment type="caution">
    <text evidence="1">The sequence shown here is derived from an EMBL/GenBank/DDBJ whole genome shotgun (WGS) entry which is preliminary data.</text>
</comment>
<proteinExistence type="predicted"/>
<dbReference type="InterPro" id="IPR050816">
    <property type="entry name" value="Flavin-dep_Halogenase_NPB"/>
</dbReference>
<name>A0A0G9JYM6_9BACT</name>
<dbReference type="InterPro" id="IPR036188">
    <property type="entry name" value="FAD/NAD-bd_sf"/>
</dbReference>
<dbReference type="PANTHER" id="PTHR43747">
    <property type="entry name" value="FAD-BINDING PROTEIN"/>
    <property type="match status" value="1"/>
</dbReference>
<dbReference type="Gene3D" id="3.30.9.100">
    <property type="match status" value="1"/>
</dbReference>
<sequence length="441" mass="50661">MNSNKKIVVLGAGIAGSSTAIGLKKLGFDVTVIYKKRPFTAYEGFSQKTKEGLISLGCIKASKLLVEQSLRNSNWASKTHNVNYEFVVNRSIFDKSLLEDLKEYQIKIIEAKVIGSIDYLDEKPKIVYKIDEKKYDLIADFIVDARGRFTPFKDEYICGPKSFSLLQELELEDINENQTSIDSVKDGWIWQAYVGAKRGYIQFSCDEELANKVNCFDDMLKILQEQNIELWSLNNYKVVGKLVKRDSFCKIHKKIINNKMMLVGDSASSIDPLSGNGAFQAMSMSSIAPFVINTILNKSEIEQKVAIDFYKSRVEFIFDKFTKVGKEFYLLENRFDTIFWQKRQTWPQDKNELEKKVPRIEKKAVVKDGFVNESEIVITKDNPFGACYFRNIEIIDLAKYCLENSFEKSLDYFDIFCKEKNISVQVGNSLKSWCIKEEILG</sequence>
<accession>A0A0G9JYM6</accession>
<reference evidence="1 2" key="1">
    <citation type="submission" date="2014-01" db="EMBL/GenBank/DDBJ databases">
        <title>Development of a Comparative Genomic Fingerprinting Assay for High Resolution Genotyping of Arcobacter butzleri.</title>
        <authorList>
            <person name="Webb A.L."/>
            <person name="Inglis G.D."/>
            <person name="Kruczkiewicz P."/>
            <person name="Selinger L.B."/>
            <person name="Taboada E.N."/>
        </authorList>
    </citation>
    <scope>NUCLEOTIDE SEQUENCE [LARGE SCALE GENOMIC DNA]</scope>
    <source>
        <strain evidence="1 2">L348</strain>
    </source>
</reference>
<dbReference type="SUPFAM" id="SSF51905">
    <property type="entry name" value="FAD/NAD(P)-binding domain"/>
    <property type="match status" value="1"/>
</dbReference>
<dbReference type="PANTHER" id="PTHR43747:SF1">
    <property type="entry name" value="SLR1998 PROTEIN"/>
    <property type="match status" value="1"/>
</dbReference>
<gene>
    <name evidence="1" type="ORF">AA20_08105</name>
</gene>
<dbReference type="Gene3D" id="3.50.50.60">
    <property type="entry name" value="FAD/NAD(P)-binding domain"/>
    <property type="match status" value="1"/>
</dbReference>
<dbReference type="Pfam" id="PF04820">
    <property type="entry name" value="Trp_halogenase"/>
    <property type="match status" value="1"/>
</dbReference>
<dbReference type="RefSeq" id="WP_046996922.1">
    <property type="nucleotide sequence ID" value="NZ_JAIQ01000117.1"/>
</dbReference>